<dbReference type="GO" id="GO:0046856">
    <property type="term" value="P:phosphatidylinositol dephosphorylation"/>
    <property type="evidence" value="ECO:0007669"/>
    <property type="project" value="InterPro"/>
</dbReference>
<reference evidence="4" key="1">
    <citation type="submission" date="2016-06" db="UniProtKB">
        <authorList>
            <consortium name="WormBaseParasite"/>
        </authorList>
    </citation>
    <scope>IDENTIFICATION</scope>
</reference>
<dbReference type="Proteomes" id="UP000271098">
    <property type="component" value="Unassembled WGS sequence"/>
</dbReference>
<organism evidence="4">
    <name type="scientific">Gongylonema pulchrum</name>
    <dbReference type="NCBI Taxonomy" id="637853"/>
    <lineage>
        <taxon>Eukaryota</taxon>
        <taxon>Metazoa</taxon>
        <taxon>Ecdysozoa</taxon>
        <taxon>Nematoda</taxon>
        <taxon>Chromadorea</taxon>
        <taxon>Rhabditida</taxon>
        <taxon>Spirurina</taxon>
        <taxon>Spiruromorpha</taxon>
        <taxon>Spiruroidea</taxon>
        <taxon>Gongylonematidae</taxon>
        <taxon>Gongylonema</taxon>
    </lineage>
</organism>
<keyword evidence="3" id="KW-1185">Reference proteome</keyword>
<evidence type="ECO:0000313" key="2">
    <source>
        <dbReference type="EMBL" id="VDK39352.1"/>
    </source>
</evidence>
<accession>A0A183D3U5</accession>
<keyword evidence="1" id="KW-0378">Hydrolase</keyword>
<dbReference type="InterPro" id="IPR043573">
    <property type="entry name" value="Fig4-like"/>
</dbReference>
<name>A0A183D3U5_9BILA</name>
<dbReference type="AlphaFoldDB" id="A0A183D3U5"/>
<reference evidence="2 3" key="2">
    <citation type="submission" date="2018-11" db="EMBL/GenBank/DDBJ databases">
        <authorList>
            <consortium name="Pathogen Informatics"/>
        </authorList>
    </citation>
    <scope>NUCLEOTIDE SEQUENCE [LARGE SCALE GENOMIC DNA]</scope>
</reference>
<evidence type="ECO:0000313" key="3">
    <source>
        <dbReference type="Proteomes" id="UP000271098"/>
    </source>
</evidence>
<proteinExistence type="predicted"/>
<dbReference type="PANTHER" id="PTHR45738">
    <property type="entry name" value="POLYPHOSPHOINOSITIDE PHOSPHATASE"/>
    <property type="match status" value="1"/>
</dbReference>
<sequence length="74" mass="8641">MSRLRHLSVFETLSKFYIVGSDVSKTRYRLLKIDRLEPWKLNTGEAEQEYSRADIMELLATISEGNSRIFFVLA</sequence>
<evidence type="ECO:0000256" key="1">
    <source>
        <dbReference type="ARBA" id="ARBA00022801"/>
    </source>
</evidence>
<protein>
    <submittedName>
        <fullName evidence="4">Transposase</fullName>
    </submittedName>
</protein>
<dbReference type="GO" id="GO:0043813">
    <property type="term" value="F:phosphatidylinositol-3,5-bisphosphate 5-phosphatase activity"/>
    <property type="evidence" value="ECO:0007669"/>
    <property type="project" value="InterPro"/>
</dbReference>
<evidence type="ECO:0000313" key="4">
    <source>
        <dbReference type="WBParaSite" id="GPUH_0000339201-mRNA-1"/>
    </source>
</evidence>
<gene>
    <name evidence="2" type="ORF">GPUH_LOCUS3386</name>
</gene>
<dbReference type="OrthoDB" id="5857990at2759"/>
<dbReference type="WBParaSite" id="GPUH_0000339201-mRNA-1">
    <property type="protein sequence ID" value="GPUH_0000339201-mRNA-1"/>
    <property type="gene ID" value="GPUH_0000339201"/>
</dbReference>
<dbReference type="PANTHER" id="PTHR45738:SF5">
    <property type="entry name" value="POLYPHOSPHOINOSITIDE PHOSPHATASE"/>
    <property type="match status" value="1"/>
</dbReference>
<dbReference type="EMBL" id="UYRT01005765">
    <property type="protein sequence ID" value="VDK39352.1"/>
    <property type="molecule type" value="Genomic_DNA"/>
</dbReference>